<reference evidence="13" key="1">
    <citation type="submission" date="2025-08" db="UniProtKB">
        <authorList>
            <consortium name="RefSeq"/>
        </authorList>
    </citation>
    <scope>IDENTIFICATION</scope>
</reference>
<evidence type="ECO:0000256" key="3">
    <source>
        <dbReference type="ARBA" id="ARBA00022692"/>
    </source>
</evidence>
<dbReference type="PROSITE" id="PS50262">
    <property type="entry name" value="G_PROTEIN_RECEP_F1_2"/>
    <property type="match status" value="1"/>
</dbReference>
<evidence type="ECO:0000256" key="4">
    <source>
        <dbReference type="ARBA" id="ARBA00022989"/>
    </source>
</evidence>
<dbReference type="Pfam" id="PF00001">
    <property type="entry name" value="7tm_1"/>
    <property type="match status" value="1"/>
</dbReference>
<gene>
    <name evidence="13" type="primary">LOC115818976</name>
</gene>
<dbReference type="PANTHER" id="PTHR24249">
    <property type="entry name" value="HISTAMINE RECEPTOR-RELATED G-PROTEIN COUPLED RECEPTOR"/>
    <property type="match status" value="1"/>
</dbReference>
<dbReference type="PRINTS" id="PR00237">
    <property type="entry name" value="GPCRRHODOPSN"/>
</dbReference>
<dbReference type="InterPro" id="IPR000276">
    <property type="entry name" value="GPCR_Rhodpsn"/>
</dbReference>
<comment type="similarity">
    <text evidence="9">Belongs to the G-protein coupled receptor 1 family.</text>
</comment>
<evidence type="ECO:0000256" key="9">
    <source>
        <dbReference type="RuleBase" id="RU000688"/>
    </source>
</evidence>
<keyword evidence="4 10" id="KW-1133">Transmembrane helix</keyword>
<keyword evidence="12" id="KW-1185">Reference proteome</keyword>
<feature type="transmembrane region" description="Helical" evidence="10">
    <location>
        <begin position="144"/>
        <end position="165"/>
    </location>
</feature>
<evidence type="ECO:0000256" key="10">
    <source>
        <dbReference type="SAM" id="Phobius"/>
    </source>
</evidence>
<feature type="transmembrane region" description="Helical" evidence="10">
    <location>
        <begin position="193"/>
        <end position="215"/>
    </location>
</feature>
<feature type="transmembrane region" description="Helical" evidence="10">
    <location>
        <begin position="29"/>
        <end position="53"/>
    </location>
</feature>
<evidence type="ECO:0000256" key="2">
    <source>
        <dbReference type="ARBA" id="ARBA00022475"/>
    </source>
</evidence>
<proteinExistence type="inferred from homology"/>
<dbReference type="InParanoid" id="A0A6J2W2C0"/>
<keyword evidence="8 9" id="KW-0807">Transducer</keyword>
<dbReference type="PROSITE" id="PS00237">
    <property type="entry name" value="G_PROTEIN_RECEP_F1_1"/>
    <property type="match status" value="1"/>
</dbReference>
<dbReference type="Proteomes" id="UP000504632">
    <property type="component" value="Chromosome 8"/>
</dbReference>
<dbReference type="GO" id="GO:0001594">
    <property type="term" value="F:trace-amine receptor activity"/>
    <property type="evidence" value="ECO:0007669"/>
    <property type="project" value="TreeGrafter"/>
</dbReference>
<sequence>MDPELNQSDHCKNSSYVCLERSGSGKVDVIIYTCATVIILLTVFGNLLVIISVCHFKQLHTPTNLLILSLAASDFLVGFFVMPFHSVLLIESCWLFGFHLCNFFSTVSVQVTTLSVHNVTLIAVDRYFALSNPFLYSKAVSLNVMIFVVSLFWITSIFYSFAILYTGGLFHERIQCSGECFINIAGEWPIVDLILVLVLPCSVIIVLYVRVFAIVRRHANAIRRAKKQQITENTKYTTDSLTSEIKAAKALTILVLVFLVCLVPFYLYMLIAGSISITLLYKVANNIATLFYLNSSLNPIIYAFSYSWFKKSIKLILSCQIFNTDSSLMNVHLN</sequence>
<feature type="transmembrane region" description="Helical" evidence="10">
    <location>
        <begin position="65"/>
        <end position="90"/>
    </location>
</feature>
<keyword evidence="7 9" id="KW-0675">Receptor</keyword>
<dbReference type="GeneID" id="115818976"/>
<evidence type="ECO:0000256" key="7">
    <source>
        <dbReference type="ARBA" id="ARBA00023170"/>
    </source>
</evidence>
<dbReference type="SMART" id="SM01381">
    <property type="entry name" value="7TM_GPCR_Srsx"/>
    <property type="match status" value="1"/>
</dbReference>
<organism evidence="12 13">
    <name type="scientific">Chanos chanos</name>
    <name type="common">Milkfish</name>
    <name type="synonym">Mugil chanos</name>
    <dbReference type="NCBI Taxonomy" id="29144"/>
    <lineage>
        <taxon>Eukaryota</taxon>
        <taxon>Metazoa</taxon>
        <taxon>Chordata</taxon>
        <taxon>Craniata</taxon>
        <taxon>Vertebrata</taxon>
        <taxon>Euteleostomi</taxon>
        <taxon>Actinopterygii</taxon>
        <taxon>Neopterygii</taxon>
        <taxon>Teleostei</taxon>
        <taxon>Ostariophysi</taxon>
        <taxon>Gonorynchiformes</taxon>
        <taxon>Chanidae</taxon>
        <taxon>Chanos</taxon>
    </lineage>
</organism>
<dbReference type="OrthoDB" id="10042731at2759"/>
<keyword evidence="3 9" id="KW-0812">Transmembrane</keyword>
<dbReference type="InterPro" id="IPR017452">
    <property type="entry name" value="GPCR_Rhodpsn_7TM"/>
</dbReference>
<feature type="transmembrane region" description="Helical" evidence="10">
    <location>
        <begin position="287"/>
        <end position="309"/>
    </location>
</feature>
<evidence type="ECO:0000259" key="11">
    <source>
        <dbReference type="PROSITE" id="PS50262"/>
    </source>
</evidence>
<keyword evidence="5 9" id="KW-0297">G-protein coupled receptor</keyword>
<evidence type="ECO:0000313" key="13">
    <source>
        <dbReference type="RefSeq" id="XP_030638368.1"/>
    </source>
</evidence>
<feature type="domain" description="G-protein coupled receptors family 1 profile" evidence="11">
    <location>
        <begin position="45"/>
        <end position="302"/>
    </location>
</feature>
<evidence type="ECO:0000256" key="5">
    <source>
        <dbReference type="ARBA" id="ARBA00023040"/>
    </source>
</evidence>
<comment type="subcellular location">
    <subcellularLocation>
        <location evidence="1">Cell membrane</location>
        <topology evidence="1">Multi-pass membrane protein</topology>
    </subcellularLocation>
</comment>
<dbReference type="GO" id="GO:0005886">
    <property type="term" value="C:plasma membrane"/>
    <property type="evidence" value="ECO:0007669"/>
    <property type="project" value="UniProtKB-SubCell"/>
</dbReference>
<dbReference type="Gene3D" id="1.20.1070.10">
    <property type="entry name" value="Rhodopsin 7-helix transmembrane proteins"/>
    <property type="match status" value="1"/>
</dbReference>
<dbReference type="AlphaFoldDB" id="A0A6J2W2C0"/>
<evidence type="ECO:0000256" key="6">
    <source>
        <dbReference type="ARBA" id="ARBA00023136"/>
    </source>
</evidence>
<evidence type="ECO:0000256" key="8">
    <source>
        <dbReference type="ARBA" id="ARBA00023224"/>
    </source>
</evidence>
<feature type="transmembrane region" description="Helical" evidence="10">
    <location>
        <begin position="253"/>
        <end position="281"/>
    </location>
</feature>
<name>A0A6J2W2C0_CHACN</name>
<protein>
    <submittedName>
        <fullName evidence="13">Trace amine-associated receptor 13c-like</fullName>
    </submittedName>
</protein>
<evidence type="ECO:0000256" key="1">
    <source>
        <dbReference type="ARBA" id="ARBA00004651"/>
    </source>
</evidence>
<dbReference type="RefSeq" id="XP_030638368.1">
    <property type="nucleotide sequence ID" value="XM_030782508.1"/>
</dbReference>
<dbReference type="SUPFAM" id="SSF81321">
    <property type="entry name" value="Family A G protein-coupled receptor-like"/>
    <property type="match status" value="1"/>
</dbReference>
<keyword evidence="2" id="KW-1003">Cell membrane</keyword>
<keyword evidence="6 10" id="KW-0472">Membrane</keyword>
<dbReference type="PANTHER" id="PTHR24249:SF381">
    <property type="entry name" value="TRACE AMINE ASSOCIATED RECEPTOR 19P-RELATED"/>
    <property type="match status" value="1"/>
</dbReference>
<evidence type="ECO:0000313" key="12">
    <source>
        <dbReference type="Proteomes" id="UP000504632"/>
    </source>
</evidence>
<feature type="transmembrane region" description="Helical" evidence="10">
    <location>
        <begin position="96"/>
        <end position="124"/>
    </location>
</feature>
<accession>A0A6J2W2C0</accession>
<dbReference type="InterPro" id="IPR050569">
    <property type="entry name" value="TAAR"/>
</dbReference>